<evidence type="ECO:0008006" key="4">
    <source>
        <dbReference type="Google" id="ProtNLM"/>
    </source>
</evidence>
<dbReference type="EMBL" id="CP059572">
    <property type="protein sequence ID" value="QXJ21205.1"/>
    <property type="molecule type" value="Genomic_DNA"/>
</dbReference>
<sequence length="342" mass="36220">MADEHVTFLGGRPEVHAAAVDLFRERLALTPVLHHLARYDHGAIGFTVDRLDDPGADAAQAGASPERRPFYLAAEQQLAFLVTALDRELDPAETGRLIRVVLHAEQGAMFCGSVTPRTWVLGIAFGQAAARPGRPPQVLPRVGLVRDADIALSGLSTELRDILSLPSQNLGGWLTAPPDGPGPSRDEAPPDGDHQAGLLATGTSPLVDRLADLLDARELVYAAHVASGKVTGSADLFGNVAVASARPPGMDASASRAFYGQLAGQVAVHVRMLGQIARQAVRGRLLRVVLDVEQGAVYYYRLGASDYLVGVTINQKRVSSADDRMGELATGLRRAARSPAAD</sequence>
<proteinExistence type="predicted"/>
<feature type="compositionally biased region" description="Basic and acidic residues" evidence="1">
    <location>
        <begin position="184"/>
        <end position="194"/>
    </location>
</feature>
<organism evidence="2 3">
    <name type="scientific">Actinomadura graeca</name>
    <dbReference type="NCBI Taxonomy" id="2750812"/>
    <lineage>
        <taxon>Bacteria</taxon>
        <taxon>Bacillati</taxon>
        <taxon>Actinomycetota</taxon>
        <taxon>Actinomycetes</taxon>
        <taxon>Streptosporangiales</taxon>
        <taxon>Thermomonosporaceae</taxon>
        <taxon>Actinomadura</taxon>
    </lineage>
</organism>
<evidence type="ECO:0000313" key="2">
    <source>
        <dbReference type="EMBL" id="QXJ21205.1"/>
    </source>
</evidence>
<gene>
    <name evidence="2" type="ORF">AGRA3207_002037</name>
</gene>
<dbReference type="Proteomes" id="UP001049518">
    <property type="component" value="Chromosome"/>
</dbReference>
<feature type="region of interest" description="Disordered" evidence="1">
    <location>
        <begin position="172"/>
        <end position="199"/>
    </location>
</feature>
<evidence type="ECO:0000313" key="3">
    <source>
        <dbReference type="Proteomes" id="UP001049518"/>
    </source>
</evidence>
<evidence type="ECO:0000256" key="1">
    <source>
        <dbReference type="SAM" id="MobiDB-lite"/>
    </source>
</evidence>
<protein>
    <recommendedName>
        <fullName evidence="4">Roadblock/LAMTOR2 domain-containing protein</fullName>
    </recommendedName>
</protein>
<dbReference type="RefSeq" id="WP_231334344.1">
    <property type="nucleotide sequence ID" value="NZ_CP059572.1"/>
</dbReference>
<name>A0ABX8QQZ8_9ACTN</name>
<reference evidence="2" key="1">
    <citation type="submission" date="2020-07" db="EMBL/GenBank/DDBJ databases">
        <authorList>
            <person name="Tarantini F.S."/>
            <person name="Hong K.W."/>
            <person name="Chan K.G."/>
        </authorList>
    </citation>
    <scope>NUCLEOTIDE SEQUENCE</scope>
    <source>
        <strain evidence="2">32-07</strain>
    </source>
</reference>
<keyword evidence="3" id="KW-1185">Reference proteome</keyword>
<accession>A0ABX8QQZ8</accession>